<keyword evidence="7" id="KW-1185">Reference proteome</keyword>
<feature type="signal peptide" evidence="4">
    <location>
        <begin position="1"/>
        <end position="22"/>
    </location>
</feature>
<feature type="domain" description="Cupin type-1" evidence="5">
    <location>
        <begin position="181"/>
        <end position="340"/>
    </location>
</feature>
<feature type="region of interest" description="Disordered" evidence="3">
    <location>
        <begin position="462"/>
        <end position="484"/>
    </location>
</feature>
<dbReference type="InterPro" id="IPR050253">
    <property type="entry name" value="Seed_Storage-Functional"/>
</dbReference>
<dbReference type="SMART" id="SM00835">
    <property type="entry name" value="Cupin_1"/>
    <property type="match status" value="2"/>
</dbReference>
<dbReference type="Proteomes" id="UP001359559">
    <property type="component" value="Unassembled WGS sequence"/>
</dbReference>
<gene>
    <name evidence="6" type="ORF">RJT34_25135</name>
</gene>
<dbReference type="Gene3D" id="2.60.120.10">
    <property type="entry name" value="Jelly Rolls"/>
    <property type="match status" value="2"/>
</dbReference>
<evidence type="ECO:0000259" key="5">
    <source>
        <dbReference type="SMART" id="SM00835"/>
    </source>
</evidence>
<feature type="region of interest" description="Disordered" evidence="3">
    <location>
        <begin position="58"/>
        <end position="183"/>
    </location>
</feature>
<dbReference type="InterPro" id="IPR014710">
    <property type="entry name" value="RmlC-like_jellyroll"/>
</dbReference>
<dbReference type="SUPFAM" id="SSF51182">
    <property type="entry name" value="RmlC-like cupins"/>
    <property type="match status" value="2"/>
</dbReference>
<name>A0AAN9IGK5_CLITE</name>
<dbReference type="InterPro" id="IPR011051">
    <property type="entry name" value="RmlC_Cupin_sf"/>
</dbReference>
<feature type="chain" id="PRO_5042863327" description="Cupin type-1 domain-containing protein" evidence="4">
    <location>
        <begin position="23"/>
        <end position="599"/>
    </location>
</feature>
<evidence type="ECO:0000256" key="1">
    <source>
        <dbReference type="ARBA" id="ARBA00022729"/>
    </source>
</evidence>
<dbReference type="PANTHER" id="PTHR31189:SF41">
    <property type="entry name" value="VICILIN C72"/>
    <property type="match status" value="1"/>
</dbReference>
<comment type="similarity">
    <text evidence="2">Belongs to the 7S seed storage protein family.</text>
</comment>
<feature type="compositionally biased region" description="Acidic residues" evidence="3">
    <location>
        <begin position="470"/>
        <end position="484"/>
    </location>
</feature>
<dbReference type="EMBL" id="JAYKXN010000006">
    <property type="protein sequence ID" value="KAK7280073.1"/>
    <property type="molecule type" value="Genomic_DNA"/>
</dbReference>
<sequence>MARFPLLLLGIVFLASVSVSFAVAYWEQESPSHYNKCLQSCRDERDPFRVEACRARCKLSRDTQSSEQDDEEEESHPGRPRHHSEPESPKPRHHGAQEDEDEEEDEEKPRGHPSPRPRPRPHPRPRQQEEDEDEDEWPSPSSRRHPSRSRSQQQHKQSEDEEEDESDEGQEESQSQSRRNPFLFRSNRFQTLYKNQYGRIRVLERFERRSNRLQNLRNYRLVEFSSKPNTLLLPHHSDADFILVVLNGKAILTLVYPDDKNSYNLECGDAIRIPAGITFYLINRDENQNLRIIKLAVPVNRPGKFQDFFPSNTEDQQSYLRGFSKRFLEASLDSSFKEIERVLLEGEQQSGGQQSEEEGVIVQFSKDKIQELSRHAKSSSRKSSSSENEPFNLRSRSPIYSNKFGKFYEINPEKNPQLKELDVYISNVEINEGGLLLPHLNSRAIVIVAVNEGRGNLELVGLREEQRQQEEDEDEQEQEDEQEEREVKRYRANLRAGDIIVIPSSYPVAVNASSKMNLVGFGINAENNQRSFLAGEKGNVISQIDREVNDAAYPGSGEDVHKLLKKQKESYFADGQPQQSEQGNKGRRIPLSSILGAFA</sequence>
<evidence type="ECO:0000313" key="6">
    <source>
        <dbReference type="EMBL" id="KAK7280073.1"/>
    </source>
</evidence>
<dbReference type="PANTHER" id="PTHR31189">
    <property type="entry name" value="OS03G0336100 PROTEIN-RELATED"/>
    <property type="match status" value="1"/>
</dbReference>
<feature type="region of interest" description="Disordered" evidence="3">
    <location>
        <begin position="373"/>
        <end position="395"/>
    </location>
</feature>
<feature type="domain" description="Cupin type-1" evidence="5">
    <location>
        <begin position="391"/>
        <end position="561"/>
    </location>
</feature>
<dbReference type="CDD" id="cd02244">
    <property type="entry name" value="cupin_7S_vicilin-like_N"/>
    <property type="match status" value="1"/>
</dbReference>
<organism evidence="6 7">
    <name type="scientific">Clitoria ternatea</name>
    <name type="common">Butterfly pea</name>
    <dbReference type="NCBI Taxonomy" id="43366"/>
    <lineage>
        <taxon>Eukaryota</taxon>
        <taxon>Viridiplantae</taxon>
        <taxon>Streptophyta</taxon>
        <taxon>Embryophyta</taxon>
        <taxon>Tracheophyta</taxon>
        <taxon>Spermatophyta</taxon>
        <taxon>Magnoliopsida</taxon>
        <taxon>eudicotyledons</taxon>
        <taxon>Gunneridae</taxon>
        <taxon>Pentapetalae</taxon>
        <taxon>rosids</taxon>
        <taxon>fabids</taxon>
        <taxon>Fabales</taxon>
        <taxon>Fabaceae</taxon>
        <taxon>Papilionoideae</taxon>
        <taxon>50 kb inversion clade</taxon>
        <taxon>NPAAA clade</taxon>
        <taxon>indigoferoid/millettioid clade</taxon>
        <taxon>Phaseoleae</taxon>
        <taxon>Clitoria</taxon>
    </lineage>
</organism>
<feature type="compositionally biased region" description="Acidic residues" evidence="3">
    <location>
        <begin position="159"/>
        <end position="171"/>
    </location>
</feature>
<reference evidence="6 7" key="1">
    <citation type="submission" date="2024-01" db="EMBL/GenBank/DDBJ databases">
        <title>The genomes of 5 underutilized Papilionoideae crops provide insights into root nodulation and disease resistance.</title>
        <authorList>
            <person name="Yuan L."/>
        </authorList>
    </citation>
    <scope>NUCLEOTIDE SEQUENCE [LARGE SCALE GENOMIC DNA]</scope>
    <source>
        <strain evidence="6">LY-2023</strain>
        <tissue evidence="6">Leaf</tissue>
    </source>
</reference>
<evidence type="ECO:0000256" key="3">
    <source>
        <dbReference type="SAM" id="MobiDB-lite"/>
    </source>
</evidence>
<feature type="compositionally biased region" description="Basic residues" evidence="3">
    <location>
        <begin position="111"/>
        <end position="125"/>
    </location>
</feature>
<dbReference type="Pfam" id="PF00190">
    <property type="entry name" value="Cupin_1"/>
    <property type="match status" value="2"/>
</dbReference>
<evidence type="ECO:0000256" key="2">
    <source>
        <dbReference type="ARBA" id="ARBA00023597"/>
    </source>
</evidence>
<dbReference type="CDD" id="cd02245">
    <property type="entry name" value="cupin_7S_vicilin-like_C"/>
    <property type="match status" value="1"/>
</dbReference>
<protein>
    <recommendedName>
        <fullName evidence="5">Cupin type-1 domain-containing protein</fullName>
    </recommendedName>
</protein>
<keyword evidence="1 4" id="KW-0732">Signal</keyword>
<evidence type="ECO:0000313" key="7">
    <source>
        <dbReference type="Proteomes" id="UP001359559"/>
    </source>
</evidence>
<dbReference type="InterPro" id="IPR006045">
    <property type="entry name" value="Cupin_1"/>
</dbReference>
<dbReference type="AlphaFoldDB" id="A0AAN9IGK5"/>
<comment type="caution">
    <text evidence="6">The sequence shown here is derived from an EMBL/GenBank/DDBJ whole genome shotgun (WGS) entry which is preliminary data.</text>
</comment>
<accession>A0AAN9IGK5</accession>
<proteinExistence type="inferred from homology"/>
<evidence type="ECO:0000256" key="4">
    <source>
        <dbReference type="SAM" id="SignalP"/>
    </source>
</evidence>